<dbReference type="SUPFAM" id="SSF52980">
    <property type="entry name" value="Restriction endonuclease-like"/>
    <property type="match status" value="1"/>
</dbReference>
<dbReference type="InterPro" id="IPR011856">
    <property type="entry name" value="tRNA_endonuc-like_dom_sf"/>
</dbReference>
<sequence>MLYRDYFELSNLIRASDLLSHKMLGGANSELTRLAAINLKNFGGIDHFKSKLLDNSLLLSNIESFFTPFSAIDNFKSLNSGIDAIFSNTVLNNLESNKFLEYFQSTTYFVDPEEIDETEISNSEDKKIHIPELSKQIIGIGIDFLNTFTKDPKKLFTLKPREFEELIAEIFIRFNFEVQLTKETRDGGYDLVAINKSYPYLEDKYLIECKRYAEDQKIGVNVVRSLAGILDTQKANKGIIVTTSSFTKPAQEFATSINWKMSLHDYFQIKKWLEQISNSST</sequence>
<dbReference type="RefSeq" id="WP_265353556.1">
    <property type="nucleotide sequence ID" value="NZ_JAMQPL010000033.1"/>
</dbReference>
<reference evidence="3 5" key="1">
    <citation type="submission" date="2022-06" db="EMBL/GenBank/DDBJ databases">
        <title>Leptospira isolates from biofilms formed at urban environments.</title>
        <authorList>
            <person name="Ribeiro P.S."/>
            <person name="Sousa T."/>
            <person name="Carvalho N."/>
            <person name="Aburjaile F."/>
            <person name="Neves F."/>
            <person name="Oliveira D."/>
            <person name="Blanco L."/>
            <person name="Lima J."/>
            <person name="Costa F."/>
            <person name="Brenig B."/>
            <person name="Soares S."/>
            <person name="Ramos R."/>
            <person name="Goes-Neto A."/>
            <person name="Matiuzzi M."/>
            <person name="Azevedo V."/>
            <person name="Ristow P."/>
        </authorList>
    </citation>
    <scope>NUCLEOTIDE SEQUENCE</scope>
    <source>
        <strain evidence="2 5">VSF19</strain>
        <strain evidence="3">VSF20</strain>
    </source>
</reference>
<dbReference type="GO" id="GO:0009307">
    <property type="term" value="P:DNA restriction-modification system"/>
    <property type="evidence" value="ECO:0007669"/>
    <property type="project" value="InterPro"/>
</dbReference>
<name>A0AAW5VHM9_9LEPT</name>
<dbReference type="GO" id="GO:0003677">
    <property type="term" value="F:DNA binding"/>
    <property type="evidence" value="ECO:0007669"/>
    <property type="project" value="InterPro"/>
</dbReference>
<dbReference type="PANTHER" id="PTHR30015">
    <property type="entry name" value="MRR RESTRICTION SYSTEM PROTEIN"/>
    <property type="match status" value="1"/>
</dbReference>
<dbReference type="PANTHER" id="PTHR30015:SF7">
    <property type="entry name" value="TYPE IV METHYL-DIRECTED RESTRICTION ENZYME ECOKMRR"/>
    <property type="match status" value="1"/>
</dbReference>
<keyword evidence="3" id="KW-0255">Endonuclease</keyword>
<dbReference type="Pfam" id="PF04471">
    <property type="entry name" value="Mrr_cat"/>
    <property type="match status" value="1"/>
</dbReference>
<dbReference type="GO" id="GO:0015666">
    <property type="term" value="F:restriction endodeoxyribonuclease activity"/>
    <property type="evidence" value="ECO:0007669"/>
    <property type="project" value="TreeGrafter"/>
</dbReference>
<dbReference type="InterPro" id="IPR052906">
    <property type="entry name" value="Type_IV_Methyl-Rstrct_Enzyme"/>
</dbReference>
<dbReference type="InterPro" id="IPR007560">
    <property type="entry name" value="Restrct_endonuc_IV_Mrr"/>
</dbReference>
<organism evidence="3 4">
    <name type="scientific">Leptospira soteropolitanensis</name>
    <dbReference type="NCBI Taxonomy" id="2950025"/>
    <lineage>
        <taxon>Bacteria</taxon>
        <taxon>Pseudomonadati</taxon>
        <taxon>Spirochaetota</taxon>
        <taxon>Spirochaetia</taxon>
        <taxon>Leptospirales</taxon>
        <taxon>Leptospiraceae</taxon>
        <taxon>Leptospira</taxon>
    </lineage>
</organism>
<evidence type="ECO:0000259" key="1">
    <source>
        <dbReference type="Pfam" id="PF04471"/>
    </source>
</evidence>
<gene>
    <name evidence="2" type="ORF">ND861_19040</name>
    <name evidence="3" type="ORF">ND862_19085</name>
</gene>
<dbReference type="InterPro" id="IPR011335">
    <property type="entry name" value="Restrct_endonuc-II-like"/>
</dbReference>
<accession>A0AAW5VHM9</accession>
<comment type="caution">
    <text evidence="3">The sequence shown here is derived from an EMBL/GenBank/DDBJ whole genome shotgun (WGS) entry which is preliminary data.</text>
</comment>
<dbReference type="AlphaFoldDB" id="A0AAW5VHM9"/>
<dbReference type="Proteomes" id="UP001208912">
    <property type="component" value="Unassembled WGS sequence"/>
</dbReference>
<evidence type="ECO:0000313" key="3">
    <source>
        <dbReference type="EMBL" id="MCW7532329.1"/>
    </source>
</evidence>
<evidence type="ECO:0000313" key="4">
    <source>
        <dbReference type="Proteomes" id="UP001208540"/>
    </source>
</evidence>
<feature type="domain" description="Restriction endonuclease type IV Mrr" evidence="1">
    <location>
        <begin position="158"/>
        <end position="272"/>
    </location>
</feature>
<evidence type="ECO:0000313" key="2">
    <source>
        <dbReference type="EMBL" id="MCW7528461.1"/>
    </source>
</evidence>
<keyword evidence="3" id="KW-0540">Nuclease</keyword>
<keyword evidence="5" id="KW-1185">Reference proteome</keyword>
<dbReference type="EMBL" id="JAMQPM010000030">
    <property type="protein sequence ID" value="MCW7528461.1"/>
    <property type="molecule type" value="Genomic_DNA"/>
</dbReference>
<keyword evidence="3" id="KW-0378">Hydrolase</keyword>
<dbReference type="Gene3D" id="3.40.1350.10">
    <property type="match status" value="1"/>
</dbReference>
<dbReference type="Proteomes" id="UP001208540">
    <property type="component" value="Unassembled WGS sequence"/>
</dbReference>
<dbReference type="EMBL" id="JAMQPL010000033">
    <property type="protein sequence ID" value="MCW7532329.1"/>
    <property type="molecule type" value="Genomic_DNA"/>
</dbReference>
<evidence type="ECO:0000313" key="5">
    <source>
        <dbReference type="Proteomes" id="UP001208912"/>
    </source>
</evidence>
<protein>
    <submittedName>
        <fullName evidence="3">Restriction endonuclease</fullName>
    </submittedName>
</protein>
<proteinExistence type="predicted"/>